<comment type="caution">
    <text evidence="3">The sequence shown here is derived from an EMBL/GenBank/DDBJ whole genome shotgun (WGS) entry which is preliminary data.</text>
</comment>
<evidence type="ECO:0000256" key="1">
    <source>
        <dbReference type="SAM" id="MobiDB-lite"/>
    </source>
</evidence>
<name>A0A6B0VPJ4_9EURY</name>
<evidence type="ECO:0000313" key="4">
    <source>
        <dbReference type="Proteomes" id="UP000434101"/>
    </source>
</evidence>
<dbReference type="Pfam" id="PF06094">
    <property type="entry name" value="GGACT"/>
    <property type="match status" value="1"/>
</dbReference>
<reference evidence="3 4" key="1">
    <citation type="submission" date="2020-01" db="EMBL/GenBank/DDBJ databases">
        <title>Natronorubrum sp. JWXQ-INN 674 isolated from Inner Mongolia Autonomous Region of China.</title>
        <authorList>
            <person name="Xue Q."/>
        </authorList>
    </citation>
    <scope>NUCLEOTIDE SEQUENCE [LARGE SCALE GENOMIC DNA]</scope>
    <source>
        <strain evidence="3 4">JWXQ-INN-674</strain>
    </source>
</reference>
<dbReference type="SUPFAM" id="SSF110857">
    <property type="entry name" value="Gamma-glutamyl cyclotransferase-like"/>
    <property type="match status" value="1"/>
</dbReference>
<dbReference type="GO" id="GO:0016740">
    <property type="term" value="F:transferase activity"/>
    <property type="evidence" value="ECO:0007669"/>
    <property type="project" value="UniProtKB-KW"/>
</dbReference>
<gene>
    <name evidence="3" type="ORF">GS429_13540</name>
</gene>
<dbReference type="AlphaFoldDB" id="A0A6B0VPJ4"/>
<keyword evidence="4" id="KW-1185">Reference proteome</keyword>
<evidence type="ECO:0000259" key="2">
    <source>
        <dbReference type="Pfam" id="PF06094"/>
    </source>
</evidence>
<dbReference type="InterPro" id="IPR036568">
    <property type="entry name" value="GGCT-like_sf"/>
</dbReference>
<protein>
    <submittedName>
        <fullName evidence="3">Gamma-glutamylcyclotransferase</fullName>
    </submittedName>
</protein>
<dbReference type="CDD" id="cd06661">
    <property type="entry name" value="GGCT_like"/>
    <property type="match status" value="1"/>
</dbReference>
<feature type="compositionally biased region" description="Basic and acidic residues" evidence="1">
    <location>
        <begin position="89"/>
        <end position="120"/>
    </location>
</feature>
<dbReference type="InterPro" id="IPR013024">
    <property type="entry name" value="GGCT-like"/>
</dbReference>
<dbReference type="RefSeq" id="WP_328821391.1">
    <property type="nucleotide sequence ID" value="NZ_WUYX01000041.1"/>
</dbReference>
<feature type="region of interest" description="Disordered" evidence="1">
    <location>
        <begin position="86"/>
        <end position="121"/>
    </location>
</feature>
<organism evidence="3 4">
    <name type="scientific">Natronorubrum halalkaliphilum</name>
    <dbReference type="NCBI Taxonomy" id="2691917"/>
    <lineage>
        <taxon>Archaea</taxon>
        <taxon>Methanobacteriati</taxon>
        <taxon>Methanobacteriota</taxon>
        <taxon>Stenosarchaea group</taxon>
        <taxon>Halobacteria</taxon>
        <taxon>Halobacteriales</taxon>
        <taxon>Natrialbaceae</taxon>
        <taxon>Natronorubrum</taxon>
    </lineage>
</organism>
<dbReference type="EMBL" id="WUYX01000041">
    <property type="protein sequence ID" value="MXV63073.1"/>
    <property type="molecule type" value="Genomic_DNA"/>
</dbReference>
<dbReference type="InterPro" id="IPR009288">
    <property type="entry name" value="AIG2-like_dom"/>
</dbReference>
<feature type="domain" description="Gamma-glutamylcyclotransferase AIG2-like" evidence="2">
    <location>
        <begin position="3"/>
        <end position="84"/>
    </location>
</feature>
<dbReference type="Proteomes" id="UP000434101">
    <property type="component" value="Unassembled WGS sequence"/>
</dbReference>
<accession>A0A6B0VPJ4</accession>
<proteinExistence type="predicted"/>
<dbReference type="Gene3D" id="3.10.490.10">
    <property type="entry name" value="Gamma-glutamyl cyclotransferase-like"/>
    <property type="match status" value="1"/>
</dbReference>
<evidence type="ECO:0000313" key="3">
    <source>
        <dbReference type="EMBL" id="MXV63073.1"/>
    </source>
</evidence>
<keyword evidence="3" id="KW-0808">Transferase</keyword>
<sequence>MQVFVYGTLTDPEQVATLLGNGSGEYEFVGSATLEGFHRADGEYPTLLPGGRVEGRLLDVDEQALERLDRYEGVDRGLYVRVAVPRSDGCGDRDRDGDGDGDGDGDKSGNRDRDGSREPVRIYVGDPARLGVDADVPWTDGRSLRGAVQQYVESGNIVINRHE</sequence>